<dbReference type="Gene3D" id="1.10.510.10">
    <property type="entry name" value="Transferase(Phosphotransferase) domain 1"/>
    <property type="match status" value="1"/>
</dbReference>
<dbReference type="PROSITE" id="PS50011">
    <property type="entry name" value="PROTEIN_KINASE_DOM"/>
    <property type="match status" value="1"/>
</dbReference>
<dbReference type="EMBL" id="KN834830">
    <property type="protein sequence ID" value="KIK53380.1"/>
    <property type="molecule type" value="Genomic_DNA"/>
</dbReference>
<proteinExistence type="predicted"/>
<accession>A0A0D0ASI6</accession>
<comment type="catalytic activity">
    <reaction evidence="8">
        <text>L-seryl-[protein] + ATP = O-phospho-L-seryl-[protein] + ADP + H(+)</text>
        <dbReference type="Rhea" id="RHEA:17989"/>
        <dbReference type="Rhea" id="RHEA-COMP:9863"/>
        <dbReference type="Rhea" id="RHEA-COMP:11604"/>
        <dbReference type="ChEBI" id="CHEBI:15378"/>
        <dbReference type="ChEBI" id="CHEBI:29999"/>
        <dbReference type="ChEBI" id="CHEBI:30616"/>
        <dbReference type="ChEBI" id="CHEBI:83421"/>
        <dbReference type="ChEBI" id="CHEBI:456216"/>
        <dbReference type="EC" id="2.7.11.1"/>
    </reaction>
</comment>
<organism evidence="10 11">
    <name type="scientific">Collybiopsis luxurians FD-317 M1</name>
    <dbReference type="NCBI Taxonomy" id="944289"/>
    <lineage>
        <taxon>Eukaryota</taxon>
        <taxon>Fungi</taxon>
        <taxon>Dikarya</taxon>
        <taxon>Basidiomycota</taxon>
        <taxon>Agaricomycotina</taxon>
        <taxon>Agaricomycetes</taxon>
        <taxon>Agaricomycetidae</taxon>
        <taxon>Agaricales</taxon>
        <taxon>Marasmiineae</taxon>
        <taxon>Omphalotaceae</taxon>
        <taxon>Collybiopsis</taxon>
        <taxon>Collybiopsis luxurians</taxon>
    </lineage>
</organism>
<evidence type="ECO:0000256" key="8">
    <source>
        <dbReference type="ARBA" id="ARBA00048679"/>
    </source>
</evidence>
<dbReference type="InterPro" id="IPR000719">
    <property type="entry name" value="Prot_kinase_dom"/>
</dbReference>
<name>A0A0D0ASI6_9AGAR</name>
<dbReference type="Proteomes" id="UP000053593">
    <property type="component" value="Unassembled WGS sequence"/>
</dbReference>
<dbReference type="InterPro" id="IPR008271">
    <property type="entry name" value="Ser/Thr_kinase_AS"/>
</dbReference>
<dbReference type="HOGENOM" id="CLU_000288_7_30_1"/>
<evidence type="ECO:0000313" key="11">
    <source>
        <dbReference type="Proteomes" id="UP000053593"/>
    </source>
</evidence>
<dbReference type="SUPFAM" id="SSF56112">
    <property type="entry name" value="Protein kinase-like (PK-like)"/>
    <property type="match status" value="1"/>
</dbReference>
<evidence type="ECO:0000256" key="5">
    <source>
        <dbReference type="ARBA" id="ARBA00022777"/>
    </source>
</evidence>
<evidence type="ECO:0000256" key="6">
    <source>
        <dbReference type="ARBA" id="ARBA00022840"/>
    </source>
</evidence>
<protein>
    <recommendedName>
        <fullName evidence="1">non-specific serine/threonine protein kinase</fullName>
        <ecNumber evidence="1">2.7.11.1</ecNumber>
    </recommendedName>
</protein>
<dbReference type="PROSITE" id="PS00108">
    <property type="entry name" value="PROTEIN_KINASE_ST"/>
    <property type="match status" value="1"/>
</dbReference>
<dbReference type="OrthoDB" id="4062651at2759"/>
<keyword evidence="4" id="KW-0547">Nucleotide-binding</keyword>
<keyword evidence="2" id="KW-0723">Serine/threonine-protein kinase</keyword>
<evidence type="ECO:0000313" key="10">
    <source>
        <dbReference type="EMBL" id="KIK53380.1"/>
    </source>
</evidence>
<dbReference type="GO" id="GO:0007165">
    <property type="term" value="P:signal transduction"/>
    <property type="evidence" value="ECO:0007669"/>
    <property type="project" value="TreeGrafter"/>
</dbReference>
<evidence type="ECO:0000259" key="9">
    <source>
        <dbReference type="PROSITE" id="PS50011"/>
    </source>
</evidence>
<dbReference type="InterPro" id="IPR011009">
    <property type="entry name" value="Kinase-like_dom_sf"/>
</dbReference>
<reference evidence="10 11" key="1">
    <citation type="submission" date="2014-04" db="EMBL/GenBank/DDBJ databases">
        <title>Evolutionary Origins and Diversification of the Mycorrhizal Mutualists.</title>
        <authorList>
            <consortium name="DOE Joint Genome Institute"/>
            <consortium name="Mycorrhizal Genomics Consortium"/>
            <person name="Kohler A."/>
            <person name="Kuo A."/>
            <person name="Nagy L.G."/>
            <person name="Floudas D."/>
            <person name="Copeland A."/>
            <person name="Barry K.W."/>
            <person name="Cichocki N."/>
            <person name="Veneault-Fourrey C."/>
            <person name="LaButti K."/>
            <person name="Lindquist E.A."/>
            <person name="Lipzen A."/>
            <person name="Lundell T."/>
            <person name="Morin E."/>
            <person name="Murat C."/>
            <person name="Riley R."/>
            <person name="Ohm R."/>
            <person name="Sun H."/>
            <person name="Tunlid A."/>
            <person name="Henrissat B."/>
            <person name="Grigoriev I.V."/>
            <person name="Hibbett D.S."/>
            <person name="Martin F."/>
        </authorList>
    </citation>
    <scope>NUCLEOTIDE SEQUENCE [LARGE SCALE GENOMIC DNA]</scope>
    <source>
        <strain evidence="10 11">FD-317 M1</strain>
    </source>
</reference>
<dbReference type="GO" id="GO:0004674">
    <property type="term" value="F:protein serine/threonine kinase activity"/>
    <property type="evidence" value="ECO:0007669"/>
    <property type="project" value="UniProtKB-KW"/>
</dbReference>
<comment type="catalytic activity">
    <reaction evidence="7">
        <text>L-threonyl-[protein] + ATP = O-phospho-L-threonyl-[protein] + ADP + H(+)</text>
        <dbReference type="Rhea" id="RHEA:46608"/>
        <dbReference type="Rhea" id="RHEA-COMP:11060"/>
        <dbReference type="Rhea" id="RHEA-COMP:11605"/>
        <dbReference type="ChEBI" id="CHEBI:15378"/>
        <dbReference type="ChEBI" id="CHEBI:30013"/>
        <dbReference type="ChEBI" id="CHEBI:30616"/>
        <dbReference type="ChEBI" id="CHEBI:61977"/>
        <dbReference type="ChEBI" id="CHEBI:456216"/>
        <dbReference type="EC" id="2.7.11.1"/>
    </reaction>
</comment>
<dbReference type="EC" id="2.7.11.1" evidence="1"/>
<keyword evidence="3" id="KW-0808">Transferase</keyword>
<dbReference type="Pfam" id="PF00069">
    <property type="entry name" value="Pkinase"/>
    <property type="match status" value="1"/>
</dbReference>
<evidence type="ECO:0000256" key="1">
    <source>
        <dbReference type="ARBA" id="ARBA00012513"/>
    </source>
</evidence>
<evidence type="ECO:0000256" key="2">
    <source>
        <dbReference type="ARBA" id="ARBA00022527"/>
    </source>
</evidence>
<keyword evidence="5" id="KW-0418">Kinase</keyword>
<sequence>MHLSNELVSGVQFLHNHGIVHLDIKLDNLVLTIEWELQIIDFGALVFFSSKDDMRIGKCSTRGFMVPEIIQNVLFSPVRADCYSCSHVFLQFAKVNT</sequence>
<feature type="domain" description="Protein kinase" evidence="9">
    <location>
        <begin position="1"/>
        <end position="97"/>
    </location>
</feature>
<evidence type="ECO:0000256" key="3">
    <source>
        <dbReference type="ARBA" id="ARBA00022679"/>
    </source>
</evidence>
<keyword evidence="11" id="KW-1185">Reference proteome</keyword>
<dbReference type="PANTHER" id="PTHR43895">
    <property type="entry name" value="CALCIUM/CALMODULIN-DEPENDENT PROTEIN KINASE KINASE-RELATED"/>
    <property type="match status" value="1"/>
</dbReference>
<dbReference type="AlphaFoldDB" id="A0A0D0ASI6"/>
<gene>
    <name evidence="10" type="ORF">GYMLUDRAFT_179001</name>
</gene>
<keyword evidence="6" id="KW-0067">ATP-binding</keyword>
<dbReference type="GO" id="GO:0005524">
    <property type="term" value="F:ATP binding"/>
    <property type="evidence" value="ECO:0007669"/>
    <property type="project" value="UniProtKB-KW"/>
</dbReference>
<evidence type="ECO:0000256" key="7">
    <source>
        <dbReference type="ARBA" id="ARBA00047899"/>
    </source>
</evidence>
<evidence type="ECO:0000256" key="4">
    <source>
        <dbReference type="ARBA" id="ARBA00022741"/>
    </source>
</evidence>
<dbReference type="PANTHER" id="PTHR43895:SF32">
    <property type="entry name" value="SERINE_THREONINE-PROTEIN KINASE CHK1"/>
    <property type="match status" value="1"/>
</dbReference>